<dbReference type="eggNOG" id="COG0845">
    <property type="taxonomic scope" value="Bacteria"/>
</dbReference>
<dbReference type="InterPro" id="IPR058627">
    <property type="entry name" value="MdtA-like_C"/>
</dbReference>
<protein>
    <submittedName>
        <fullName evidence="7">Putative HlyD family secretion protein</fullName>
    </submittedName>
</protein>
<dbReference type="GO" id="GO:1990281">
    <property type="term" value="C:efflux pump complex"/>
    <property type="evidence" value="ECO:0007669"/>
    <property type="project" value="TreeGrafter"/>
</dbReference>
<comment type="subcellular location">
    <subcellularLocation>
        <location evidence="1">Cell envelope</location>
    </subcellularLocation>
</comment>
<dbReference type="PANTHER" id="PTHR30469">
    <property type="entry name" value="MULTIDRUG RESISTANCE PROTEIN MDTA"/>
    <property type="match status" value="1"/>
</dbReference>
<dbReference type="Gene3D" id="2.40.50.100">
    <property type="match status" value="1"/>
</dbReference>
<dbReference type="EMBL" id="BATJ01000013">
    <property type="protein sequence ID" value="GAD68419.1"/>
    <property type="molecule type" value="Genomic_DNA"/>
</dbReference>
<keyword evidence="8" id="KW-1185">Reference proteome</keyword>
<evidence type="ECO:0000259" key="4">
    <source>
        <dbReference type="Pfam" id="PF25876"/>
    </source>
</evidence>
<dbReference type="Pfam" id="PF25917">
    <property type="entry name" value="BSH_RND"/>
    <property type="match status" value="1"/>
</dbReference>
<dbReference type="NCBIfam" id="TIGR01730">
    <property type="entry name" value="RND_mfp"/>
    <property type="match status" value="1"/>
</dbReference>
<accession>U3BFD3</accession>
<dbReference type="InterPro" id="IPR058624">
    <property type="entry name" value="MdtA-like_HH"/>
</dbReference>
<evidence type="ECO:0000256" key="1">
    <source>
        <dbReference type="ARBA" id="ARBA00004196"/>
    </source>
</evidence>
<evidence type="ECO:0000313" key="8">
    <source>
        <dbReference type="Proteomes" id="UP000016570"/>
    </source>
</evidence>
<evidence type="ECO:0000259" key="5">
    <source>
        <dbReference type="Pfam" id="PF25917"/>
    </source>
</evidence>
<evidence type="ECO:0000256" key="2">
    <source>
        <dbReference type="ARBA" id="ARBA00009477"/>
    </source>
</evidence>
<dbReference type="SUPFAM" id="SSF111369">
    <property type="entry name" value="HlyD-like secretion proteins"/>
    <property type="match status" value="1"/>
</dbReference>
<sequence length="326" mass="35802">MGMDSVQRVFKYPGQVSAVKQSDMAFEVSGRISEFAVIEGEFVRAGKVLARLEPDTFQAQRDRMRAEVSAARGDFERYQAAFKHHAVTKQQLDQARRGLRVAQAELKQAQKMLDDTVLVAPFDGRVAKKMVEDFANVQAKQTVLTLLSEEALEMKIHVPEADWARTKKVDAVSDIDFNEQIFVELSAYPNAELPAKISAFSSMADPVTRTFEVTVSFETPNVVSVSPGMTGRVLYREKSEQDRIAGGFAGTTFMIPESAILAEPDKSASVWVVDPKVGAVVRKAVSLGDATGSRIQVRKGLAKGDVIVTSGVQFLTEGDLVHLMEE</sequence>
<dbReference type="InterPro" id="IPR006143">
    <property type="entry name" value="RND_pump_MFP"/>
</dbReference>
<reference evidence="7 8" key="1">
    <citation type="submission" date="2013-09" db="EMBL/GenBank/DDBJ databases">
        <title>Whole genome shotgun sequence of Vibrio proteolyticus NBRC 13287.</title>
        <authorList>
            <person name="Isaki S."/>
            <person name="Hosoyama A."/>
            <person name="Numata M."/>
            <person name="Hashimoto M."/>
            <person name="Hosoyama Y."/>
            <person name="Tsuchikane K."/>
            <person name="Noguchi M."/>
            <person name="Hirakata S."/>
            <person name="Ichikawa N."/>
            <person name="Ohji S."/>
            <person name="Yamazoe A."/>
            <person name="Fujita N."/>
        </authorList>
    </citation>
    <scope>NUCLEOTIDE SEQUENCE [LARGE SCALE GENOMIC DNA]</scope>
    <source>
        <strain evidence="7 8">NBRC 13287</strain>
    </source>
</reference>
<dbReference type="AlphaFoldDB" id="U3BFD3"/>
<dbReference type="Gene3D" id="2.40.420.20">
    <property type="match status" value="1"/>
</dbReference>
<evidence type="ECO:0000313" key="7">
    <source>
        <dbReference type="EMBL" id="GAD68419.1"/>
    </source>
</evidence>
<dbReference type="Pfam" id="PF25876">
    <property type="entry name" value="HH_MFP_RND"/>
    <property type="match status" value="1"/>
</dbReference>
<comment type="similarity">
    <text evidence="2">Belongs to the membrane fusion protein (MFP) (TC 8.A.1) family.</text>
</comment>
<name>U3BFD3_VIBPR</name>
<dbReference type="InterPro" id="IPR058625">
    <property type="entry name" value="MdtA-like_BSH"/>
</dbReference>
<dbReference type="Gene3D" id="1.10.287.470">
    <property type="entry name" value="Helix hairpin bin"/>
    <property type="match status" value="1"/>
</dbReference>
<dbReference type="GO" id="GO:0015562">
    <property type="term" value="F:efflux transmembrane transporter activity"/>
    <property type="evidence" value="ECO:0007669"/>
    <property type="project" value="TreeGrafter"/>
</dbReference>
<dbReference type="STRING" id="1219065.VPR01S_13_00830"/>
<feature type="domain" description="Multidrug resistance protein MdtA-like C-terminal permuted SH3" evidence="6">
    <location>
        <begin position="254"/>
        <end position="313"/>
    </location>
</feature>
<dbReference type="Proteomes" id="UP000016570">
    <property type="component" value="Unassembled WGS sequence"/>
</dbReference>
<organism evidence="7 8">
    <name type="scientific">Vibrio proteolyticus NBRC 13287</name>
    <dbReference type="NCBI Taxonomy" id="1219065"/>
    <lineage>
        <taxon>Bacteria</taxon>
        <taxon>Pseudomonadati</taxon>
        <taxon>Pseudomonadota</taxon>
        <taxon>Gammaproteobacteria</taxon>
        <taxon>Vibrionales</taxon>
        <taxon>Vibrionaceae</taxon>
        <taxon>Vibrio</taxon>
    </lineage>
</organism>
<dbReference type="Gene3D" id="2.40.30.170">
    <property type="match status" value="1"/>
</dbReference>
<gene>
    <name evidence="7" type="ORF">VPR01S_13_00830</name>
</gene>
<comment type="caution">
    <text evidence="7">The sequence shown here is derived from an EMBL/GenBank/DDBJ whole genome shotgun (WGS) entry which is preliminary data.</text>
</comment>
<proteinExistence type="inferred from homology"/>
<dbReference type="Pfam" id="PF25967">
    <property type="entry name" value="RND-MFP_C"/>
    <property type="match status" value="1"/>
</dbReference>
<evidence type="ECO:0000256" key="3">
    <source>
        <dbReference type="ARBA" id="ARBA00022448"/>
    </source>
</evidence>
<evidence type="ECO:0000259" key="6">
    <source>
        <dbReference type="Pfam" id="PF25967"/>
    </source>
</evidence>
<feature type="domain" description="Multidrug resistance protein MdtA-like alpha-helical hairpin" evidence="4">
    <location>
        <begin position="55"/>
        <end position="114"/>
    </location>
</feature>
<feature type="domain" description="Multidrug resistance protein MdtA-like barrel-sandwich hybrid" evidence="5">
    <location>
        <begin position="26"/>
        <end position="143"/>
    </location>
</feature>
<keyword evidence="3" id="KW-0813">Transport</keyword>